<sequence length="84" mass="9628">MTSANIARIVRQESDNTVQNGVYNGQDRLQGREHLTNNRDNHGHKGLAIRLYHIQQLLSEINVYLVRGTHWTNTCQIHGHTDPT</sequence>
<protein>
    <submittedName>
        <fullName evidence="2">Uncharacterized protein</fullName>
    </submittedName>
</protein>
<dbReference type="EMBL" id="AP019377">
    <property type="protein sequence ID" value="BBH92816.1"/>
    <property type="molecule type" value="Genomic_DNA"/>
</dbReference>
<proteinExistence type="predicted"/>
<organism evidence="2">
    <name type="scientific">Thermogemmatispora argillosa</name>
    <dbReference type="NCBI Taxonomy" id="2045280"/>
    <lineage>
        <taxon>Bacteria</taxon>
        <taxon>Bacillati</taxon>
        <taxon>Chloroflexota</taxon>
        <taxon>Ktedonobacteria</taxon>
        <taxon>Thermogemmatisporales</taxon>
        <taxon>Thermogemmatisporaceae</taxon>
        <taxon>Thermogemmatispora</taxon>
    </lineage>
</organism>
<dbReference type="AlphaFoldDB" id="A0A455SYY9"/>
<reference evidence="2" key="1">
    <citation type="submission" date="2018-12" db="EMBL/GenBank/DDBJ databases">
        <title>Novel natural products biosynthetic potential of the class Ktedonobacteria.</title>
        <authorList>
            <person name="Zheng Y."/>
            <person name="Saitou A."/>
            <person name="Wang C.M."/>
            <person name="Toyoda A."/>
            <person name="Minakuchi Y."/>
            <person name="Sekiguchi Y."/>
            <person name="Ueda K."/>
            <person name="Takano H."/>
            <person name="Sakai Y."/>
            <person name="Yokota A."/>
            <person name="Yabe S."/>
        </authorList>
    </citation>
    <scope>NUCLEOTIDE SEQUENCE</scope>
    <source>
        <strain evidence="2">A3-2</strain>
    </source>
</reference>
<evidence type="ECO:0000256" key="1">
    <source>
        <dbReference type="SAM" id="MobiDB-lite"/>
    </source>
</evidence>
<accession>A0A455SYY9</accession>
<feature type="region of interest" description="Disordered" evidence="1">
    <location>
        <begin position="17"/>
        <end position="42"/>
    </location>
</feature>
<feature type="compositionally biased region" description="Basic and acidic residues" evidence="1">
    <location>
        <begin position="29"/>
        <end position="42"/>
    </location>
</feature>
<evidence type="ECO:0000313" key="2">
    <source>
        <dbReference type="EMBL" id="BBH92816.1"/>
    </source>
</evidence>
<gene>
    <name evidence="2" type="ORF">KTA_10150</name>
</gene>
<name>A0A455SYY9_9CHLR</name>